<sequence>MQNSPHSCLFLTPTPYNCGEKTGTINQPLRLTVCTWTYITHNKYTQRCARGHILHTINTHNGGYVDRYYNTHTVRRTKHKTHLAENIP</sequence>
<keyword evidence="2" id="KW-1185">Reference proteome</keyword>
<evidence type="ECO:0000313" key="1">
    <source>
        <dbReference type="EMBL" id="RAS48580.1"/>
    </source>
</evidence>
<proteinExistence type="predicted"/>
<organism evidence="1 2">
    <name type="scientific">Prevotella pallens</name>
    <dbReference type="NCBI Taxonomy" id="60133"/>
    <lineage>
        <taxon>Bacteria</taxon>
        <taxon>Pseudomonadati</taxon>
        <taxon>Bacteroidota</taxon>
        <taxon>Bacteroidia</taxon>
        <taxon>Bacteroidales</taxon>
        <taxon>Prevotellaceae</taxon>
        <taxon>Prevotella</taxon>
    </lineage>
</organism>
<dbReference type="Proteomes" id="UP000249852">
    <property type="component" value="Unassembled WGS sequence"/>
</dbReference>
<protein>
    <submittedName>
        <fullName evidence="1">Uncharacterized protein</fullName>
    </submittedName>
</protein>
<evidence type="ECO:0000313" key="2">
    <source>
        <dbReference type="Proteomes" id="UP000249852"/>
    </source>
</evidence>
<reference evidence="1 2" key="1">
    <citation type="submission" date="2018-06" db="EMBL/GenBank/DDBJ databases">
        <title>Genomic Encyclopedia of Archaeal and Bacterial Type Strains, Phase II (KMG-II): from individual species to whole genera.</title>
        <authorList>
            <person name="Goeker M."/>
        </authorList>
    </citation>
    <scope>NUCLEOTIDE SEQUENCE [LARGE SCALE GENOMIC DNA]</scope>
    <source>
        <strain evidence="1 2">DSM 18710</strain>
    </source>
</reference>
<name>A0ABX9DWX3_9BACT</name>
<comment type="caution">
    <text evidence="1">The sequence shown here is derived from an EMBL/GenBank/DDBJ whole genome shotgun (WGS) entry which is preliminary data.</text>
</comment>
<accession>A0ABX9DWX3</accession>
<dbReference type="EMBL" id="QLTQ01000001">
    <property type="protein sequence ID" value="RAS48580.1"/>
    <property type="molecule type" value="Genomic_DNA"/>
</dbReference>
<gene>
    <name evidence="1" type="ORF">BC673_101124</name>
</gene>